<keyword evidence="2" id="KW-1185">Reference proteome</keyword>
<evidence type="ECO:0000313" key="1">
    <source>
        <dbReference type="EMBL" id="KAF2476368.1"/>
    </source>
</evidence>
<dbReference type="EMBL" id="MU003494">
    <property type="protein sequence ID" value="KAF2476368.1"/>
    <property type="molecule type" value="Genomic_DNA"/>
</dbReference>
<evidence type="ECO:0000313" key="2">
    <source>
        <dbReference type="Proteomes" id="UP000799755"/>
    </source>
</evidence>
<comment type="caution">
    <text evidence="1">The sequence shown here is derived from an EMBL/GenBank/DDBJ whole genome shotgun (WGS) entry which is preliminary data.</text>
</comment>
<organism evidence="1 2">
    <name type="scientific">Lindgomyces ingoldianus</name>
    <dbReference type="NCBI Taxonomy" id="673940"/>
    <lineage>
        <taxon>Eukaryota</taxon>
        <taxon>Fungi</taxon>
        <taxon>Dikarya</taxon>
        <taxon>Ascomycota</taxon>
        <taxon>Pezizomycotina</taxon>
        <taxon>Dothideomycetes</taxon>
        <taxon>Pleosporomycetidae</taxon>
        <taxon>Pleosporales</taxon>
        <taxon>Lindgomycetaceae</taxon>
        <taxon>Lindgomyces</taxon>
    </lineage>
</organism>
<accession>A0ACB6RAQ7</accession>
<protein>
    <submittedName>
        <fullName evidence="1">Uncharacterized protein</fullName>
    </submittedName>
</protein>
<proteinExistence type="predicted"/>
<dbReference type="Proteomes" id="UP000799755">
    <property type="component" value="Unassembled WGS sequence"/>
</dbReference>
<sequence>MFPEYVCNLLATLRFPPWTEELNWGLHMTMKGEERIPFHSYVQPSTASTCFPGQISSMPQFSTLPVELQLRILSFCSACTLFQLMRVSSNLRIEASKLYWTNPDAYFLVDAYWLLNGGHSGYTGCDLPFLSHVQNVEIEYHHGREDEICPLHDGVMEVRQELITRFWKSLEKRFPNAKRVVINQNWVSPPWRNGTEPVPQALQILIQSCPLEIEAFAFIVEEENPTIDTSTSVPSMTKWQRSLYRRSAGDIWTKIGTGWRHKTILMPMKHFHGPVGRFEMLKHKGERVLLQQHSLWALSLEALDRHHFDNEKHKSFSCPYSECDAYFEKAGEWTVHATESHIKDWRMGNRFCILPDELRVVFEERERALEDNKEEINMQLRKTIDEWNEEGGEKRRQMEREWMKQLENDEAWNTGKTARESGLWKEFLLQMESAQHRTNGYKLMLSLLSLPYGPMWKILVLIYRTRDHAISPLQAQLSSPSLLLLLPTTTRASLPLLNTTALLQIPITTQALQSRIVITNYTPRFDVFVGVLLDVGFCDFGEFVEGEGLESEAKRATRVSSRAWVLSRSSFGRVYDAEGSIVDGALLEFVSSCVEVGGSFAFSSPEFESGLPYFLTMSGSAMTRAITSSTSLSSVFFFSFWSLSSPKSNYNFGREFIFSLLILFLLALAISSLLLLLLSPHPRYSILRRPFFFNLLDRILCLLFILTPFMGRVGKANLTQGGLHFSQLDIGMADRVDMVIYAYRVAMLTAELKVALQL</sequence>
<reference evidence="1" key="1">
    <citation type="journal article" date="2020" name="Stud. Mycol.">
        <title>101 Dothideomycetes genomes: a test case for predicting lifestyles and emergence of pathogens.</title>
        <authorList>
            <person name="Haridas S."/>
            <person name="Albert R."/>
            <person name="Binder M."/>
            <person name="Bloem J."/>
            <person name="Labutti K."/>
            <person name="Salamov A."/>
            <person name="Andreopoulos B."/>
            <person name="Baker S."/>
            <person name="Barry K."/>
            <person name="Bills G."/>
            <person name="Bluhm B."/>
            <person name="Cannon C."/>
            <person name="Castanera R."/>
            <person name="Culley D."/>
            <person name="Daum C."/>
            <person name="Ezra D."/>
            <person name="Gonzalez J."/>
            <person name="Henrissat B."/>
            <person name="Kuo A."/>
            <person name="Liang C."/>
            <person name="Lipzen A."/>
            <person name="Lutzoni F."/>
            <person name="Magnuson J."/>
            <person name="Mondo S."/>
            <person name="Nolan M."/>
            <person name="Ohm R."/>
            <person name="Pangilinan J."/>
            <person name="Park H.-J."/>
            <person name="Ramirez L."/>
            <person name="Alfaro M."/>
            <person name="Sun H."/>
            <person name="Tritt A."/>
            <person name="Yoshinaga Y."/>
            <person name="Zwiers L.-H."/>
            <person name="Turgeon B."/>
            <person name="Goodwin S."/>
            <person name="Spatafora J."/>
            <person name="Crous P."/>
            <person name="Grigoriev I."/>
        </authorList>
    </citation>
    <scope>NUCLEOTIDE SEQUENCE</scope>
    <source>
        <strain evidence="1">ATCC 200398</strain>
    </source>
</reference>
<gene>
    <name evidence="1" type="ORF">BDR25DRAFT_390940</name>
</gene>
<name>A0ACB6RAQ7_9PLEO</name>